<sequence length="370" mass="39984">MRRATMSLPWLLLLVTLARSQTIDQGVLNDIFGPPPTTGDVNTTPRLEDLTVKPTEGISTFLDQSGAECQCVPYYLCDAALQGVQANNESVTGWGQLDIRLGDNHECQESVEQCCTAVLPAPRPAPTPAPAPRGCGVRNVGGIDFTVTGGSGLEAGFGEYPWVVALLDSADQYVGVGVLIDTEVVLTGAHVVAKYPPSSLKIRAGEWDTQTSKERLPHQERGVREMVVHEDFRPKSLWNDVALLRLSEPVVPDQHIDVICLPDPGESFEGRQDCVANGWGRQLFGQAGRYAVILKRVVVNMVPSARCQQQLQRTRLGPRFTLHRSFVCAGGEEGRDTCQGDGGAPLACPVGDRYRLAGLVAWGIGCGQKD</sequence>
<dbReference type="EMBL" id="JAHIBW010000024">
    <property type="protein sequence ID" value="KAG7298285.1"/>
    <property type="molecule type" value="Genomic_DNA"/>
</dbReference>
<keyword evidence="4" id="KW-1185">Reference proteome</keyword>
<evidence type="ECO:0000313" key="4">
    <source>
        <dbReference type="Proteomes" id="UP000823941"/>
    </source>
</evidence>
<evidence type="ECO:0000313" key="3">
    <source>
        <dbReference type="EMBL" id="KAG7298285.1"/>
    </source>
</evidence>
<evidence type="ECO:0000256" key="1">
    <source>
        <dbReference type="SAM" id="SignalP"/>
    </source>
</evidence>
<comment type="caution">
    <text evidence="3">The sequence shown here is derived from an EMBL/GenBank/DDBJ whole genome shotgun (WGS) entry which is preliminary data.</text>
</comment>
<protein>
    <recommendedName>
        <fullName evidence="2">Peptidase S1 domain-containing protein</fullName>
    </recommendedName>
</protein>
<dbReference type="SUPFAM" id="SSF50494">
    <property type="entry name" value="Trypsin-like serine proteases"/>
    <property type="match status" value="1"/>
</dbReference>
<organism evidence="3 4">
    <name type="scientific">Plutella xylostella</name>
    <name type="common">Diamondback moth</name>
    <name type="synonym">Plutella maculipennis</name>
    <dbReference type="NCBI Taxonomy" id="51655"/>
    <lineage>
        <taxon>Eukaryota</taxon>
        <taxon>Metazoa</taxon>
        <taxon>Ecdysozoa</taxon>
        <taxon>Arthropoda</taxon>
        <taxon>Hexapoda</taxon>
        <taxon>Insecta</taxon>
        <taxon>Pterygota</taxon>
        <taxon>Neoptera</taxon>
        <taxon>Endopterygota</taxon>
        <taxon>Lepidoptera</taxon>
        <taxon>Glossata</taxon>
        <taxon>Ditrysia</taxon>
        <taxon>Yponomeutoidea</taxon>
        <taxon>Plutellidae</taxon>
        <taxon>Plutella</taxon>
    </lineage>
</organism>
<dbReference type="InterPro" id="IPR009003">
    <property type="entry name" value="Peptidase_S1_PA"/>
</dbReference>
<dbReference type="PROSITE" id="PS50240">
    <property type="entry name" value="TRYPSIN_DOM"/>
    <property type="match status" value="1"/>
</dbReference>
<dbReference type="InterPro" id="IPR043504">
    <property type="entry name" value="Peptidase_S1_PA_chymotrypsin"/>
</dbReference>
<dbReference type="CDD" id="cd00190">
    <property type="entry name" value="Tryp_SPc"/>
    <property type="match status" value="1"/>
</dbReference>
<dbReference type="Pfam" id="PF00089">
    <property type="entry name" value="Trypsin"/>
    <property type="match status" value="1"/>
</dbReference>
<gene>
    <name evidence="3" type="ORF">JYU34_017881</name>
</gene>
<dbReference type="PANTHER" id="PTHR24258">
    <property type="entry name" value="SERINE PROTEASE-RELATED"/>
    <property type="match status" value="1"/>
</dbReference>
<feature type="chain" id="PRO_5047209136" description="Peptidase S1 domain-containing protein" evidence="1">
    <location>
        <begin position="21"/>
        <end position="370"/>
    </location>
</feature>
<name>A0ABQ7PZ78_PLUXY</name>
<evidence type="ECO:0000259" key="2">
    <source>
        <dbReference type="PROSITE" id="PS50240"/>
    </source>
</evidence>
<accession>A0ABQ7PZ78</accession>
<proteinExistence type="predicted"/>
<dbReference type="InterPro" id="IPR001314">
    <property type="entry name" value="Peptidase_S1A"/>
</dbReference>
<dbReference type="PRINTS" id="PR00722">
    <property type="entry name" value="CHYMOTRYPSIN"/>
</dbReference>
<dbReference type="Pfam" id="PF18322">
    <property type="entry name" value="CLIP_1"/>
    <property type="match status" value="1"/>
</dbReference>
<dbReference type="Gene3D" id="2.40.10.10">
    <property type="entry name" value="Trypsin-like serine proteases"/>
    <property type="match status" value="1"/>
</dbReference>
<feature type="non-terminal residue" evidence="3">
    <location>
        <position position="370"/>
    </location>
</feature>
<reference evidence="3 4" key="1">
    <citation type="submission" date="2021-06" db="EMBL/GenBank/DDBJ databases">
        <title>A haploid diamondback moth (Plutella xylostella L.) genome assembly resolves 31 chromosomes and identifies a diamide resistance mutation.</title>
        <authorList>
            <person name="Ward C.M."/>
            <person name="Perry K.D."/>
            <person name="Baker G."/>
            <person name="Powis K."/>
            <person name="Heckel D.G."/>
            <person name="Baxter S.W."/>
        </authorList>
    </citation>
    <scope>NUCLEOTIDE SEQUENCE [LARGE SCALE GENOMIC DNA]</scope>
    <source>
        <strain evidence="3 4">LV</strain>
        <tissue evidence="3">Single pupa</tissue>
    </source>
</reference>
<feature type="signal peptide" evidence="1">
    <location>
        <begin position="1"/>
        <end position="20"/>
    </location>
</feature>
<dbReference type="InterPro" id="IPR001254">
    <property type="entry name" value="Trypsin_dom"/>
</dbReference>
<dbReference type="InterPro" id="IPR041515">
    <property type="entry name" value="PPAF-2-like_Clip"/>
</dbReference>
<dbReference type="PANTHER" id="PTHR24258:SF129">
    <property type="entry name" value="LP15124P-RELATED"/>
    <property type="match status" value="1"/>
</dbReference>
<feature type="domain" description="Peptidase S1" evidence="2">
    <location>
        <begin position="147"/>
        <end position="370"/>
    </location>
</feature>
<dbReference type="Proteomes" id="UP000823941">
    <property type="component" value="Chromosome 24"/>
</dbReference>
<keyword evidence="1" id="KW-0732">Signal</keyword>
<dbReference type="SMART" id="SM00020">
    <property type="entry name" value="Tryp_SPc"/>
    <property type="match status" value="1"/>
</dbReference>